<keyword evidence="1" id="KW-1133">Transmembrane helix</keyword>
<keyword evidence="1" id="KW-0472">Membrane</keyword>
<gene>
    <name evidence="2" type="ORF">A3B54_04095</name>
</gene>
<dbReference type="NCBIfam" id="NF037968">
    <property type="entry name" value="SemiSWEET_2"/>
    <property type="match status" value="1"/>
</dbReference>
<dbReference type="Gene3D" id="1.20.1280.290">
    <property type="match status" value="1"/>
</dbReference>
<organism evidence="2 3">
    <name type="scientific">Candidatus Curtissbacteria bacterium RIFCSPLOWO2_01_FULL_42_50</name>
    <dbReference type="NCBI Taxonomy" id="1797730"/>
    <lineage>
        <taxon>Bacteria</taxon>
        <taxon>Candidatus Curtissiibacteriota</taxon>
    </lineage>
</organism>
<evidence type="ECO:0000313" key="2">
    <source>
        <dbReference type="EMBL" id="OGD98269.1"/>
    </source>
</evidence>
<dbReference type="Proteomes" id="UP000177039">
    <property type="component" value="Unassembled WGS sequence"/>
</dbReference>
<dbReference type="GO" id="GO:0016020">
    <property type="term" value="C:membrane"/>
    <property type="evidence" value="ECO:0007669"/>
    <property type="project" value="InterPro"/>
</dbReference>
<dbReference type="InterPro" id="IPR004316">
    <property type="entry name" value="SWEET_rpt"/>
</dbReference>
<reference evidence="2 3" key="1">
    <citation type="journal article" date="2016" name="Nat. Commun.">
        <title>Thousands of microbial genomes shed light on interconnected biogeochemical processes in an aquifer system.</title>
        <authorList>
            <person name="Anantharaman K."/>
            <person name="Brown C.T."/>
            <person name="Hug L.A."/>
            <person name="Sharon I."/>
            <person name="Castelle C.J."/>
            <person name="Probst A.J."/>
            <person name="Thomas B.C."/>
            <person name="Singh A."/>
            <person name="Wilkins M.J."/>
            <person name="Karaoz U."/>
            <person name="Brodie E.L."/>
            <person name="Williams K.H."/>
            <person name="Hubbard S.S."/>
            <person name="Banfield J.F."/>
        </authorList>
    </citation>
    <scope>NUCLEOTIDE SEQUENCE [LARGE SCALE GENOMIC DNA]</scope>
</reference>
<dbReference type="GO" id="GO:0051119">
    <property type="term" value="F:sugar transmembrane transporter activity"/>
    <property type="evidence" value="ECO:0007669"/>
    <property type="project" value="InterPro"/>
</dbReference>
<dbReference type="InterPro" id="IPR047662">
    <property type="entry name" value="SemiSWEET"/>
</dbReference>
<keyword evidence="1" id="KW-0812">Transmembrane</keyword>
<feature type="transmembrane region" description="Helical" evidence="1">
    <location>
        <begin position="62"/>
        <end position="79"/>
    </location>
</feature>
<evidence type="ECO:0000256" key="1">
    <source>
        <dbReference type="SAM" id="Phobius"/>
    </source>
</evidence>
<feature type="transmembrane region" description="Helical" evidence="1">
    <location>
        <begin position="6"/>
        <end position="28"/>
    </location>
</feature>
<evidence type="ECO:0000313" key="3">
    <source>
        <dbReference type="Proteomes" id="UP000177039"/>
    </source>
</evidence>
<dbReference type="EMBL" id="MFBT01000039">
    <property type="protein sequence ID" value="OGD98269.1"/>
    <property type="molecule type" value="Genomic_DNA"/>
</dbReference>
<sequence>MSIMSIIGFDAAALGTIAFLPQVVKVLMSKETKDISLPTFLIVAATNFLWTIYGILRKDVPLTIANSVIFVSVLVILWAKIKYK</sequence>
<dbReference type="AlphaFoldDB" id="A0A1F5H2G6"/>
<name>A0A1F5H2G6_9BACT</name>
<feature type="transmembrane region" description="Helical" evidence="1">
    <location>
        <begin position="35"/>
        <end position="56"/>
    </location>
</feature>
<evidence type="ECO:0008006" key="4">
    <source>
        <dbReference type="Google" id="ProtNLM"/>
    </source>
</evidence>
<comment type="caution">
    <text evidence="2">The sequence shown here is derived from an EMBL/GenBank/DDBJ whole genome shotgun (WGS) entry which is preliminary data.</text>
</comment>
<dbReference type="Pfam" id="PF03083">
    <property type="entry name" value="MtN3_slv"/>
    <property type="match status" value="1"/>
</dbReference>
<accession>A0A1F5H2G6</accession>
<protein>
    <recommendedName>
        <fullName evidence="4">MtN3 and saliva related transmembrane protein</fullName>
    </recommendedName>
</protein>
<proteinExistence type="predicted"/>